<dbReference type="EMBL" id="WHWB01031796">
    <property type="protein sequence ID" value="KAJ7427882.1"/>
    <property type="molecule type" value="Genomic_DNA"/>
</dbReference>
<evidence type="ECO:0000313" key="1">
    <source>
        <dbReference type="EMBL" id="KAJ7427882.1"/>
    </source>
</evidence>
<accession>A0ABQ9DTR0</accession>
<protein>
    <submittedName>
        <fullName evidence="1">Uncharacterized protein</fullName>
    </submittedName>
</protein>
<gene>
    <name evidence="1" type="ORF">WISP_03185</name>
</gene>
<proteinExistence type="predicted"/>
<reference evidence="1" key="1">
    <citation type="submission" date="2019-10" db="EMBL/GenBank/DDBJ databases">
        <authorList>
            <person name="Soares A.E.R."/>
            <person name="Aleixo A."/>
            <person name="Schneider P."/>
            <person name="Miyaki C.Y."/>
            <person name="Schneider M.P."/>
            <person name="Mello C."/>
            <person name="Vasconcelos A.T.R."/>
        </authorList>
    </citation>
    <scope>NUCLEOTIDE SEQUENCE</scope>
    <source>
        <tissue evidence="1">Muscle</tissue>
    </source>
</reference>
<evidence type="ECO:0000313" key="2">
    <source>
        <dbReference type="Proteomes" id="UP001145742"/>
    </source>
</evidence>
<organism evidence="1 2">
    <name type="scientific">Willisornis vidua</name>
    <name type="common">Xingu scale-backed antbird</name>
    <dbReference type="NCBI Taxonomy" id="1566151"/>
    <lineage>
        <taxon>Eukaryota</taxon>
        <taxon>Metazoa</taxon>
        <taxon>Chordata</taxon>
        <taxon>Craniata</taxon>
        <taxon>Vertebrata</taxon>
        <taxon>Euteleostomi</taxon>
        <taxon>Archelosauria</taxon>
        <taxon>Archosauria</taxon>
        <taxon>Dinosauria</taxon>
        <taxon>Saurischia</taxon>
        <taxon>Theropoda</taxon>
        <taxon>Coelurosauria</taxon>
        <taxon>Aves</taxon>
        <taxon>Neognathae</taxon>
        <taxon>Neoaves</taxon>
        <taxon>Telluraves</taxon>
        <taxon>Australaves</taxon>
        <taxon>Passeriformes</taxon>
        <taxon>Thamnophilidae</taxon>
        <taxon>Willisornis</taxon>
    </lineage>
</organism>
<keyword evidence="2" id="KW-1185">Reference proteome</keyword>
<sequence length="158" mass="18219">MNSGIECTLSKFARDPKLCSVFNKLEGRDAIHTDLDNIKKWACVNLMKFNKASANPCMHGSETDRPVVSSILFLALLQNWDNICLFPVSFPGTYLASQDHSKIIKRDLCNGISQLFEDSWMNSIRFFRGLLEQQIPQKFRVNWEFIILLDMVLQFRAL</sequence>
<name>A0ABQ9DTR0_9PASS</name>
<comment type="caution">
    <text evidence="1">The sequence shown here is derived from an EMBL/GenBank/DDBJ whole genome shotgun (WGS) entry which is preliminary data.</text>
</comment>
<dbReference type="Proteomes" id="UP001145742">
    <property type="component" value="Unassembled WGS sequence"/>
</dbReference>